<dbReference type="AlphaFoldDB" id="A0A8J6MDE3"/>
<evidence type="ECO:0000313" key="2">
    <source>
        <dbReference type="Proteomes" id="UP000628736"/>
    </source>
</evidence>
<dbReference type="RefSeq" id="WP_186852939.1">
    <property type="nucleotide sequence ID" value="NZ_JACOPO010000005.1"/>
</dbReference>
<dbReference type="EMBL" id="JACOPO010000005">
    <property type="protein sequence ID" value="MBC5723036.1"/>
    <property type="molecule type" value="Genomic_DNA"/>
</dbReference>
<comment type="caution">
    <text evidence="1">The sequence shown here is derived from an EMBL/GenBank/DDBJ whole genome shotgun (WGS) entry which is preliminary data.</text>
</comment>
<keyword evidence="2" id="KW-1185">Reference proteome</keyword>
<sequence length="151" mass="17696">MSVCTFIASDYPLTEIEPSQDYPLDIHIDDGTVHDGGADDNYCLYTFTDVEDYTEKRNAVYLEWNYTDGRAKQIIAYIKNALQNTDSIELWHVWLMDCYEFEDSPVVHRRTISISDLTTKHIKDIDSADIWNTPDKMHPNRPSFYCMEIKR</sequence>
<proteinExistence type="predicted"/>
<reference evidence="1" key="1">
    <citation type="submission" date="2020-08" db="EMBL/GenBank/DDBJ databases">
        <title>Genome public.</title>
        <authorList>
            <person name="Liu C."/>
            <person name="Sun Q."/>
        </authorList>
    </citation>
    <scope>NUCLEOTIDE SEQUENCE</scope>
    <source>
        <strain evidence="1">NSJ-23</strain>
    </source>
</reference>
<dbReference type="Proteomes" id="UP000628736">
    <property type="component" value="Unassembled WGS sequence"/>
</dbReference>
<protein>
    <submittedName>
        <fullName evidence="1">Uncharacterized protein</fullName>
    </submittedName>
</protein>
<name>A0A8J6MDE3_9FIRM</name>
<gene>
    <name evidence="1" type="ORF">H8S11_09440</name>
</gene>
<accession>A0A8J6MDE3</accession>
<evidence type="ECO:0000313" key="1">
    <source>
        <dbReference type="EMBL" id="MBC5723036.1"/>
    </source>
</evidence>
<organism evidence="1 2">
    <name type="scientific">Flintibacter hominis</name>
    <dbReference type="NCBI Taxonomy" id="2763048"/>
    <lineage>
        <taxon>Bacteria</taxon>
        <taxon>Bacillati</taxon>
        <taxon>Bacillota</taxon>
        <taxon>Clostridia</taxon>
        <taxon>Eubacteriales</taxon>
        <taxon>Flintibacter</taxon>
    </lineage>
</organism>